<proteinExistence type="predicted"/>
<dbReference type="InterPro" id="IPR043128">
    <property type="entry name" value="Rev_trsase/Diguanyl_cyclase"/>
</dbReference>
<keyword evidence="2" id="KW-0808">Transferase</keyword>
<protein>
    <recommendedName>
        <fullName evidence="1">RNA-directed DNA polymerase</fullName>
        <ecNumber evidence="1">2.7.7.49</ecNumber>
    </recommendedName>
</protein>
<dbReference type="PANTHER" id="PTHR37984">
    <property type="entry name" value="PROTEIN CBG26694"/>
    <property type="match status" value="1"/>
</dbReference>
<feature type="domain" description="Reverse transcriptase RNase H-like" evidence="8">
    <location>
        <begin position="82"/>
        <end position="178"/>
    </location>
</feature>
<gene>
    <name evidence="9" type="primary">pol</name>
    <name evidence="9" type="ORF">TNCV_2282871</name>
</gene>
<comment type="caution">
    <text evidence="9">The sequence shown here is derived from an EMBL/GenBank/DDBJ whole genome shotgun (WGS) entry which is preliminary data.</text>
</comment>
<evidence type="ECO:0000256" key="2">
    <source>
        <dbReference type="ARBA" id="ARBA00022679"/>
    </source>
</evidence>
<reference evidence="9" key="1">
    <citation type="submission" date="2020-08" db="EMBL/GenBank/DDBJ databases">
        <title>Multicomponent nature underlies the extraordinary mechanical properties of spider dragline silk.</title>
        <authorList>
            <person name="Kono N."/>
            <person name="Nakamura H."/>
            <person name="Mori M."/>
            <person name="Yoshida Y."/>
            <person name="Ohtoshi R."/>
            <person name="Malay A.D."/>
            <person name="Moran D.A.P."/>
            <person name="Tomita M."/>
            <person name="Numata K."/>
            <person name="Arakawa K."/>
        </authorList>
    </citation>
    <scope>NUCLEOTIDE SEQUENCE</scope>
</reference>
<evidence type="ECO:0000313" key="10">
    <source>
        <dbReference type="Proteomes" id="UP000887159"/>
    </source>
</evidence>
<dbReference type="EC" id="2.7.7.49" evidence="1"/>
<evidence type="ECO:0000256" key="1">
    <source>
        <dbReference type="ARBA" id="ARBA00012493"/>
    </source>
</evidence>
<dbReference type="PANTHER" id="PTHR37984:SF5">
    <property type="entry name" value="PROTEIN NYNRIN-LIKE"/>
    <property type="match status" value="1"/>
</dbReference>
<dbReference type="InterPro" id="IPR041373">
    <property type="entry name" value="RT_RNaseH"/>
</dbReference>
<keyword evidence="5" id="KW-0255">Endonuclease</keyword>
<keyword evidence="6" id="KW-0378">Hydrolase</keyword>
<evidence type="ECO:0000313" key="9">
    <source>
        <dbReference type="EMBL" id="GFX90995.1"/>
    </source>
</evidence>
<keyword evidence="3" id="KW-0548">Nucleotidyltransferase</keyword>
<evidence type="ECO:0000256" key="5">
    <source>
        <dbReference type="ARBA" id="ARBA00022759"/>
    </source>
</evidence>
<dbReference type="Gene3D" id="3.30.70.270">
    <property type="match status" value="1"/>
</dbReference>
<keyword evidence="4" id="KW-0540">Nuclease</keyword>
<dbReference type="FunFam" id="3.30.70.270:FF:000020">
    <property type="entry name" value="Transposon Tf2-6 polyprotein-like Protein"/>
    <property type="match status" value="1"/>
</dbReference>
<dbReference type="AlphaFoldDB" id="A0A8X6RAB9"/>
<dbReference type="Pfam" id="PF17917">
    <property type="entry name" value="RT_RNaseH"/>
    <property type="match status" value="1"/>
</dbReference>
<dbReference type="GO" id="GO:0003964">
    <property type="term" value="F:RNA-directed DNA polymerase activity"/>
    <property type="evidence" value="ECO:0007669"/>
    <property type="project" value="UniProtKB-KW"/>
</dbReference>
<organism evidence="9 10">
    <name type="scientific">Trichonephila clavipes</name>
    <name type="common">Golden silk orbweaver</name>
    <name type="synonym">Nephila clavipes</name>
    <dbReference type="NCBI Taxonomy" id="2585209"/>
    <lineage>
        <taxon>Eukaryota</taxon>
        <taxon>Metazoa</taxon>
        <taxon>Ecdysozoa</taxon>
        <taxon>Arthropoda</taxon>
        <taxon>Chelicerata</taxon>
        <taxon>Arachnida</taxon>
        <taxon>Araneae</taxon>
        <taxon>Araneomorphae</taxon>
        <taxon>Entelegynae</taxon>
        <taxon>Araneoidea</taxon>
        <taxon>Nephilidae</taxon>
        <taxon>Trichonephila</taxon>
    </lineage>
</organism>
<evidence type="ECO:0000256" key="7">
    <source>
        <dbReference type="ARBA" id="ARBA00022918"/>
    </source>
</evidence>
<dbReference type="InterPro" id="IPR050951">
    <property type="entry name" value="Retrovirus_Pol_polyprotein"/>
</dbReference>
<keyword evidence="10" id="KW-1185">Reference proteome</keyword>
<keyword evidence="7" id="KW-0695">RNA-directed DNA polymerase</keyword>
<dbReference type="CDD" id="cd09274">
    <property type="entry name" value="RNase_HI_RT_Ty3"/>
    <property type="match status" value="1"/>
</dbReference>
<evidence type="ECO:0000256" key="4">
    <source>
        <dbReference type="ARBA" id="ARBA00022722"/>
    </source>
</evidence>
<dbReference type="Proteomes" id="UP000887159">
    <property type="component" value="Unassembled WGS sequence"/>
</dbReference>
<dbReference type="InterPro" id="IPR043502">
    <property type="entry name" value="DNA/RNA_pol_sf"/>
</dbReference>
<sequence length="355" mass="41023">MRRKVRAIVQMKPPRNSKEVSNFLGMSEWYVKFIKNYADVCEPLSNLKQKLKKFCWSIEAQKAFDVVKAAITKAPVLKLPFFKKPFELFTEKSSIGVGAVLNQEQRSVVFASRTLSNVGRNNTVTERERLALVWVLNKFRTYLGSLPIKVITDHAALICLIHGKNLSSRMIRWVLKLIGFNIEWEHRCRTQNAVAHVLLRNPVERRSCRFPVLKGVHGRALGFRFLLQGVWKLFVERIATPYVYSLNESLWVHKGLLHDRFRSLFLVVFLGALQTQVFRAWVPSRVHCSQRFLTAHFRAIHPGACSNTARRPACQPFFIPMIEGLSQTLTNYEIISLPARLPGMFRLLKSSYNRR</sequence>
<dbReference type="EMBL" id="BMAU01021114">
    <property type="protein sequence ID" value="GFX90995.1"/>
    <property type="molecule type" value="Genomic_DNA"/>
</dbReference>
<evidence type="ECO:0000256" key="6">
    <source>
        <dbReference type="ARBA" id="ARBA00022801"/>
    </source>
</evidence>
<evidence type="ECO:0000259" key="8">
    <source>
        <dbReference type="Pfam" id="PF17917"/>
    </source>
</evidence>
<evidence type="ECO:0000256" key="3">
    <source>
        <dbReference type="ARBA" id="ARBA00022695"/>
    </source>
</evidence>
<dbReference type="SUPFAM" id="SSF56672">
    <property type="entry name" value="DNA/RNA polymerases"/>
    <property type="match status" value="1"/>
</dbReference>
<name>A0A8X6RAB9_TRICX</name>
<dbReference type="GO" id="GO:0016787">
    <property type="term" value="F:hydrolase activity"/>
    <property type="evidence" value="ECO:0007669"/>
    <property type="project" value="UniProtKB-KW"/>
</dbReference>
<accession>A0A8X6RAB9</accession>
<dbReference type="GO" id="GO:0004519">
    <property type="term" value="F:endonuclease activity"/>
    <property type="evidence" value="ECO:0007669"/>
    <property type="project" value="UniProtKB-KW"/>
</dbReference>
<dbReference type="Gene3D" id="3.10.20.370">
    <property type="match status" value="1"/>
</dbReference>